<keyword evidence="6" id="KW-1185">Reference proteome</keyword>
<dbReference type="RefSeq" id="WP_114454283.1">
    <property type="nucleotide sequence ID" value="NZ_QPJC01000012.1"/>
</dbReference>
<dbReference type="InterPro" id="IPR046706">
    <property type="entry name" value="DUF6779"/>
</dbReference>
<evidence type="ECO:0000313" key="6">
    <source>
        <dbReference type="Proteomes" id="UP000253495"/>
    </source>
</evidence>
<feature type="domain" description="DUF6779" evidence="4">
    <location>
        <begin position="43"/>
        <end position="151"/>
    </location>
</feature>
<comment type="caution">
    <text evidence="5">The sequence shown here is derived from an EMBL/GenBank/DDBJ whole genome shotgun (WGS) entry which is preliminary data.</text>
</comment>
<keyword evidence="1" id="KW-0175">Coiled coil</keyword>
<feature type="region of interest" description="Disordered" evidence="2">
    <location>
        <begin position="148"/>
        <end position="326"/>
    </location>
</feature>
<dbReference type="Pfam" id="PF20570">
    <property type="entry name" value="DUF6779"/>
    <property type="match status" value="1"/>
</dbReference>
<reference evidence="5 6" key="1">
    <citation type="submission" date="2018-07" db="EMBL/GenBank/DDBJ databases">
        <title>Genomic Encyclopedia of Type Strains, Phase III (KMG-III): the genomes of soil and plant-associated and newly described type strains.</title>
        <authorList>
            <person name="Whitman W."/>
        </authorList>
    </citation>
    <scope>NUCLEOTIDE SEQUENCE [LARGE SCALE GENOMIC DNA]</scope>
    <source>
        <strain evidence="5 6">CECT 8575</strain>
    </source>
</reference>
<evidence type="ECO:0000256" key="2">
    <source>
        <dbReference type="SAM" id="MobiDB-lite"/>
    </source>
</evidence>
<feature type="compositionally biased region" description="Pro residues" evidence="2">
    <location>
        <begin position="233"/>
        <end position="247"/>
    </location>
</feature>
<feature type="coiled-coil region" evidence="1">
    <location>
        <begin position="86"/>
        <end position="136"/>
    </location>
</feature>
<evidence type="ECO:0000259" key="4">
    <source>
        <dbReference type="Pfam" id="PF20570"/>
    </source>
</evidence>
<evidence type="ECO:0000256" key="1">
    <source>
        <dbReference type="SAM" id="Coils"/>
    </source>
</evidence>
<keyword evidence="3" id="KW-0472">Membrane</keyword>
<evidence type="ECO:0000313" key="5">
    <source>
        <dbReference type="EMBL" id="RCW40173.1"/>
    </source>
</evidence>
<organism evidence="5 6">
    <name type="scientific">Halopolyspora algeriensis</name>
    <dbReference type="NCBI Taxonomy" id="1500506"/>
    <lineage>
        <taxon>Bacteria</taxon>
        <taxon>Bacillati</taxon>
        <taxon>Actinomycetota</taxon>
        <taxon>Actinomycetes</taxon>
        <taxon>Actinomycetes incertae sedis</taxon>
        <taxon>Halopolyspora</taxon>
    </lineage>
</organism>
<feature type="compositionally biased region" description="Low complexity" evidence="2">
    <location>
        <begin position="180"/>
        <end position="190"/>
    </location>
</feature>
<accession>A0A368VKJ0</accession>
<dbReference type="EMBL" id="QPJC01000012">
    <property type="protein sequence ID" value="RCW40173.1"/>
    <property type="molecule type" value="Genomic_DNA"/>
</dbReference>
<protein>
    <recommendedName>
        <fullName evidence="4">DUF6779 domain-containing protein</fullName>
    </recommendedName>
</protein>
<dbReference type="OrthoDB" id="4774085at2"/>
<keyword evidence="3" id="KW-1133">Transmembrane helix</keyword>
<dbReference type="Proteomes" id="UP000253495">
    <property type="component" value="Unassembled WGS sequence"/>
</dbReference>
<sequence length="326" mass="34147">MPDPNGSEPAPQGGRATVLWGGVLVPAVAATAVLVLGDSARLLRLGLVAALWATLIAALAVVRLRNRAAEHDERLSERQRLYELELEREVAARREFELEVENETRRRVAEEADGEMESLRAELRHLRETLESLVGGDVLYERVALHTESTRVRSLPDPGAAGNARGQGYPAEIRTHDTSGRAVVGSSSAGTDRHISPVATEASGRTGEVPRPEAVQPATRQAPHPSPGGARAPHPPPPPPAPSPPSRPRTGDAEGVSPSPQAQGDLPGASSAAGPVHNHPAGQEPPEAEGTSQAADGAHAEGTSVVDLLAAYGSARDGGRRRRRSG</sequence>
<keyword evidence="3" id="KW-0812">Transmembrane</keyword>
<name>A0A368VKJ0_9ACTN</name>
<dbReference type="AlphaFoldDB" id="A0A368VKJ0"/>
<evidence type="ECO:0000256" key="3">
    <source>
        <dbReference type="SAM" id="Phobius"/>
    </source>
</evidence>
<gene>
    <name evidence="5" type="ORF">DFQ14_11252</name>
</gene>
<feature type="transmembrane region" description="Helical" evidence="3">
    <location>
        <begin position="42"/>
        <end position="64"/>
    </location>
</feature>
<proteinExistence type="predicted"/>
<feature type="transmembrane region" description="Helical" evidence="3">
    <location>
        <begin position="17"/>
        <end position="36"/>
    </location>
</feature>